<evidence type="ECO:0000313" key="1">
    <source>
        <dbReference type="EMBL" id="BBK22390.1"/>
    </source>
</evidence>
<dbReference type="Gene3D" id="1.10.10.10">
    <property type="entry name" value="Winged helix-like DNA-binding domain superfamily/Winged helix DNA-binding domain"/>
    <property type="match status" value="1"/>
</dbReference>
<dbReference type="EMBL" id="AP019695">
    <property type="protein sequence ID" value="BBK22390.1"/>
    <property type="molecule type" value="Genomic_DNA"/>
</dbReference>
<dbReference type="AlphaFoldDB" id="A0A6N4THB2"/>
<keyword evidence="2" id="KW-1185">Reference proteome</keyword>
<evidence type="ECO:0000313" key="2">
    <source>
        <dbReference type="Proteomes" id="UP000464754"/>
    </source>
</evidence>
<name>A0A6N4THB2_9FIRM</name>
<sequence>MDNYQINDQINDMDLEILKMINANPGIKVSELQKRLSINNFQVSENQIRNSIKRKIYDLIEYKGSKKTGGYYIKNG</sequence>
<accession>A0A6N4THB2</accession>
<dbReference type="InterPro" id="IPR036388">
    <property type="entry name" value="WH-like_DNA-bd_sf"/>
</dbReference>
<protein>
    <submittedName>
        <fullName evidence="1">Uncharacterized protein</fullName>
    </submittedName>
</protein>
<organism evidence="1 2">
    <name type="scientific">Amedibacterium intestinale</name>
    <dbReference type="NCBI Taxonomy" id="2583452"/>
    <lineage>
        <taxon>Bacteria</taxon>
        <taxon>Bacillati</taxon>
        <taxon>Bacillota</taxon>
        <taxon>Erysipelotrichia</taxon>
        <taxon>Erysipelotrichales</taxon>
        <taxon>Erysipelotrichaceae</taxon>
        <taxon>Amedibacterium</taxon>
    </lineage>
</organism>
<gene>
    <name evidence="1" type="ORF">Aargi30884_12930</name>
</gene>
<proteinExistence type="predicted"/>
<reference evidence="2" key="1">
    <citation type="submission" date="2019-05" db="EMBL/GenBank/DDBJ databases">
        <title>Complete genome sequencing of Absiella argi strain JCM 30884.</title>
        <authorList>
            <person name="Sakamoto M."/>
            <person name="Murakami T."/>
            <person name="Mori H."/>
        </authorList>
    </citation>
    <scope>NUCLEOTIDE SEQUENCE [LARGE SCALE GENOMIC DNA]</scope>
    <source>
        <strain evidence="2">JCM 30884</strain>
    </source>
</reference>
<dbReference type="KEGG" id="aarg:Aargi30884_12930"/>
<dbReference type="Proteomes" id="UP000464754">
    <property type="component" value="Chromosome"/>
</dbReference>